<gene>
    <name evidence="1" type="primary">mlaC</name>
    <name evidence="1" type="ORF">CKSOR_00030</name>
</gene>
<evidence type="ECO:0000313" key="2">
    <source>
        <dbReference type="Proteomes" id="UP000266796"/>
    </source>
</evidence>
<dbReference type="KEGG" id="kso:CKSOR_00030"/>
<dbReference type="InterPro" id="IPR042245">
    <property type="entry name" value="Tgt2/MlaC_sf"/>
</dbReference>
<name>A0A3Q8EQY3_9PROT</name>
<keyword evidence="2" id="KW-1185">Reference proteome</keyword>
<reference evidence="1 2" key="1">
    <citation type="journal article" date="2018" name="Parasitology">
        <title>The reduced genome of Candidatus Kinetoplastibacterium sorsogonicusi, the endosymbiont of Kentomonas sorsogonicus (Trypanosomatidae): loss of the haem-synthesis pathway.</title>
        <authorList>
            <person name="Silva F.M."/>
            <person name="Kostygov A.Y."/>
            <person name="Spodareva V.V."/>
            <person name="Butenko A."/>
            <person name="Tossou R."/>
            <person name="Lukes J."/>
            <person name="Yurchenko V."/>
            <person name="Alves J.M.P."/>
        </authorList>
    </citation>
    <scope>NUCLEOTIDE SEQUENCE [LARGE SCALE GENOMIC DNA]</scope>
    <source>
        <strain evidence="1 2">MF-08</strain>
    </source>
</reference>
<dbReference type="AlphaFoldDB" id="A0A3Q8EQY3"/>
<dbReference type="Proteomes" id="UP000266796">
    <property type="component" value="Chromosome"/>
</dbReference>
<organism evidence="1 2">
    <name type="scientific">Candidatus Kinetoplastidibacterium kentomonadis</name>
    <dbReference type="NCBI Taxonomy" id="1576550"/>
    <lineage>
        <taxon>Bacteria</taxon>
        <taxon>Pseudomonadati</taxon>
        <taxon>Pseudomonadota</taxon>
        <taxon>Betaproteobacteria</taxon>
        <taxon>Candidatus Kinetoplastidibacterium</taxon>
    </lineage>
</organism>
<accession>A0A3Q8EQY3</accession>
<dbReference type="Gene3D" id="3.10.450.710">
    <property type="entry name" value="Tgt2/MlaC"/>
    <property type="match status" value="1"/>
</dbReference>
<protein>
    <submittedName>
        <fullName evidence="1">Putative phospholipid-binding protein MlaC</fullName>
    </submittedName>
</protein>
<dbReference type="EMBL" id="CP025628">
    <property type="protein sequence ID" value="AWD32175.1"/>
    <property type="molecule type" value="Genomic_DNA"/>
</dbReference>
<sequence>MDLKKKLIAIKYIKNRLPLIILTICMITCLFGIANANNSEKSLQPEQFIANVINPALFELKKNHKIDNEDKKRIVEKYILPYINFEKSTRLASGKYWENMNTNQKIELSKAFRNTLIVAYSGAISKINNHTEIKIFPNRSNNLSDVIIRTLVIQNKASTLKVGYRIEKDKNTWKIYDVNIEGIWLVESYKNQFKQILQTTNVENLINQLNKNN</sequence>
<dbReference type="InterPro" id="IPR008869">
    <property type="entry name" value="MlaC/ttg2D"/>
</dbReference>
<dbReference type="Pfam" id="PF05494">
    <property type="entry name" value="MlaC"/>
    <property type="match status" value="1"/>
</dbReference>
<proteinExistence type="predicted"/>
<dbReference type="PANTHER" id="PTHR36573:SF1">
    <property type="entry name" value="INTERMEMBRANE PHOSPHOLIPID TRANSPORT SYSTEM BINDING PROTEIN MLAC"/>
    <property type="match status" value="1"/>
</dbReference>
<evidence type="ECO:0000313" key="1">
    <source>
        <dbReference type="EMBL" id="AWD32175.1"/>
    </source>
</evidence>
<dbReference type="PANTHER" id="PTHR36573">
    <property type="entry name" value="INTERMEMBRANE PHOSPHOLIPID TRANSPORT SYSTEM BINDING PROTEIN MLAC"/>
    <property type="match status" value="1"/>
</dbReference>